<evidence type="ECO:0000256" key="3">
    <source>
        <dbReference type="ARBA" id="ARBA00016943"/>
    </source>
</evidence>
<evidence type="ECO:0000313" key="16">
    <source>
        <dbReference type="Proteomes" id="UP000424872"/>
    </source>
</evidence>
<feature type="binding site" evidence="12">
    <location>
        <begin position="40"/>
        <end position="44"/>
    </location>
    <ligand>
        <name>substrate</name>
    </ligand>
</feature>
<evidence type="ECO:0000256" key="6">
    <source>
        <dbReference type="ARBA" id="ARBA00022741"/>
    </source>
</evidence>
<dbReference type="InterPro" id="IPR002173">
    <property type="entry name" value="Carboh/pur_kinase_PfkB_CS"/>
</dbReference>
<feature type="binding site" evidence="12">
    <location>
        <position position="247"/>
    </location>
    <ligand>
        <name>K(+)</name>
        <dbReference type="ChEBI" id="CHEBI:29103"/>
    </ligand>
</feature>
<dbReference type="PANTHER" id="PTHR10584:SF166">
    <property type="entry name" value="RIBOKINASE"/>
    <property type="match status" value="1"/>
</dbReference>
<dbReference type="GO" id="GO:0004747">
    <property type="term" value="F:ribokinase activity"/>
    <property type="evidence" value="ECO:0007669"/>
    <property type="project" value="UniProtKB-UniRule"/>
</dbReference>
<feature type="binding site" evidence="12">
    <location>
        <begin position="218"/>
        <end position="223"/>
    </location>
    <ligand>
        <name>ATP</name>
        <dbReference type="ChEBI" id="CHEBI:30616"/>
    </ligand>
</feature>
<reference evidence="15" key="2">
    <citation type="journal article" date="2020" name="Environ. Microbiol.">
        <title>The extreme plant-growth-promoting properties of Pantoea phytobeneficialis MSR2 revealed by functional and genomic analysis.</title>
        <authorList>
            <person name="Nascimento F.X."/>
            <person name="Hernandez A.G."/>
            <person name="Glick B.R."/>
            <person name="Rossi M.J."/>
        </authorList>
    </citation>
    <scope>NUCLEOTIDE SEQUENCE</scope>
    <source>
        <strain evidence="15">MSR2</strain>
    </source>
</reference>
<protein>
    <recommendedName>
        <fullName evidence="3 12">Ribokinase</fullName>
        <shortName evidence="12">RK</shortName>
        <ecNumber evidence="2 12">2.7.1.15</ecNumber>
    </recommendedName>
</protein>
<keyword evidence="9 12" id="KW-0460">Magnesium</keyword>
<dbReference type="Proteomes" id="UP001171299">
    <property type="component" value="Unassembled WGS sequence"/>
</dbReference>
<dbReference type="RefSeq" id="WP_208727252.1">
    <property type="nucleotide sequence ID" value="NZ_CP024640.1"/>
</dbReference>
<dbReference type="Proteomes" id="UP000424872">
    <property type="component" value="Plasmid pMSR2D"/>
</dbReference>
<name>A0AAP9HCB9_9GAMM</name>
<organism evidence="15 16">
    <name type="scientific">Pantoea phytobeneficialis</name>
    <dbReference type="NCBI Taxonomy" id="2052056"/>
    <lineage>
        <taxon>Bacteria</taxon>
        <taxon>Pseudomonadati</taxon>
        <taxon>Pseudomonadota</taxon>
        <taxon>Gammaproteobacteria</taxon>
        <taxon>Enterobacterales</taxon>
        <taxon>Erwiniaceae</taxon>
        <taxon>Pantoea</taxon>
    </lineage>
</organism>
<evidence type="ECO:0000256" key="5">
    <source>
        <dbReference type="ARBA" id="ARBA00022723"/>
    </source>
</evidence>
<comment type="subunit">
    <text evidence="12">Homodimer.</text>
</comment>
<dbReference type="InterPro" id="IPR002139">
    <property type="entry name" value="Ribo/fructo_kinase"/>
</dbReference>
<keyword evidence="12" id="KW-0963">Cytoplasm</keyword>
<feature type="binding site" evidence="12">
    <location>
        <begin position="250"/>
        <end position="251"/>
    </location>
    <ligand>
        <name>ATP</name>
        <dbReference type="ChEBI" id="CHEBI:30616"/>
    </ligand>
</feature>
<evidence type="ECO:0000313" key="15">
    <source>
        <dbReference type="EMBL" id="QGR10059.1"/>
    </source>
</evidence>
<dbReference type="PROSITE" id="PS00584">
    <property type="entry name" value="PFKB_KINASES_2"/>
    <property type="match status" value="1"/>
</dbReference>
<feature type="active site" description="Proton acceptor" evidence="12">
    <location>
        <position position="251"/>
    </location>
</feature>
<feature type="binding site" evidence="12">
    <location>
        <position position="286"/>
    </location>
    <ligand>
        <name>K(+)</name>
        <dbReference type="ChEBI" id="CHEBI:29103"/>
    </ligand>
</feature>
<evidence type="ECO:0000256" key="11">
    <source>
        <dbReference type="ARBA" id="ARBA00023277"/>
    </source>
</evidence>
<evidence type="ECO:0000256" key="4">
    <source>
        <dbReference type="ARBA" id="ARBA00022679"/>
    </source>
</evidence>
<feature type="binding site" evidence="12">
    <location>
        <position position="182"/>
    </location>
    <ligand>
        <name>ATP</name>
        <dbReference type="ChEBI" id="CHEBI:30616"/>
    </ligand>
</feature>
<evidence type="ECO:0000256" key="12">
    <source>
        <dbReference type="HAMAP-Rule" id="MF_01987"/>
    </source>
</evidence>
<comment type="pathway">
    <text evidence="12">Carbohydrate metabolism; D-ribose degradation; D-ribose 5-phosphate from beta-D-ribopyranose: step 2/2.</text>
</comment>
<feature type="binding site" evidence="12">
    <location>
        <begin position="12"/>
        <end position="14"/>
    </location>
    <ligand>
        <name>substrate</name>
    </ligand>
</feature>
<comment type="function">
    <text evidence="12">Catalyzes the phosphorylation of ribose at O-5 in a reaction requiring ATP and magnesium. The resulting D-ribose-5-phosphate can then be used either for sythesis of nucleotides, histidine, and tryptophan, or as a component of the pentose phosphate pathway.</text>
</comment>
<evidence type="ECO:0000256" key="2">
    <source>
        <dbReference type="ARBA" id="ARBA00012035"/>
    </source>
</evidence>
<dbReference type="EC" id="2.7.1.15" evidence="2 12"/>
<keyword evidence="5 12" id="KW-0479">Metal-binding</keyword>
<keyword evidence="6 12" id="KW-0547">Nucleotide-binding</keyword>
<dbReference type="PANTHER" id="PTHR10584">
    <property type="entry name" value="SUGAR KINASE"/>
    <property type="match status" value="1"/>
</dbReference>
<evidence type="ECO:0000256" key="7">
    <source>
        <dbReference type="ARBA" id="ARBA00022777"/>
    </source>
</evidence>
<reference evidence="14" key="3">
    <citation type="submission" date="2023-07" db="EMBL/GenBank/DDBJ databases">
        <title>The extreme plant-growth-promoting properties of Pantoea phytobeneficialis PF55 revealed by functional and genomic analysis.</title>
        <authorList>
            <person name="Nascimento F.X."/>
            <person name="Marcio R.J."/>
        </authorList>
    </citation>
    <scope>NUCLEOTIDE SEQUENCE</scope>
    <source>
        <strain evidence="14">PF55</strain>
    </source>
</reference>
<accession>A0AAP9HCB9</accession>
<dbReference type="Pfam" id="PF00294">
    <property type="entry name" value="PfkB"/>
    <property type="match status" value="1"/>
</dbReference>
<dbReference type="KEGG" id="ppho:CTZ24_26760"/>
<evidence type="ECO:0000256" key="10">
    <source>
        <dbReference type="ARBA" id="ARBA00022958"/>
    </source>
</evidence>
<dbReference type="GO" id="GO:0019303">
    <property type="term" value="P:D-ribose catabolic process"/>
    <property type="evidence" value="ECO:0007669"/>
    <property type="project" value="UniProtKB-UniRule"/>
</dbReference>
<comment type="subcellular location">
    <subcellularLocation>
        <location evidence="12">Cytoplasm</location>
    </subcellularLocation>
</comment>
<keyword evidence="15" id="KW-0614">Plasmid</keyword>
<keyword evidence="10 12" id="KW-0630">Potassium</keyword>
<sequence length="317" mass="33780">MNVDVVVIGSLNYDILVQQDRLPDIGETFTGNELMLMPGGKGANQAVQCARLGLAVSMVGCVGNDIYGRELISSLHENHVGVDHIAARGNNSGIGIVQILESGDYCSTIIKGANYLITEDDITDELFVNKPLVIFQSEIPANIVEYAIQKAHKWGSKILVNNAPARHIPDEMLRLINYLVVNETEASFMHAAPVNSVEEALSCAVQLKKRIAGEVIVTLGEKGAVISGDVSAQHFPAVFCPDVVDTTGAGDSFIGGIAYCLVKGISLAEAVPFAAEISSCSIQKYGGQSSFPMLPDVAHALRVNQESVQSVAATEQR</sequence>
<dbReference type="PROSITE" id="PS00583">
    <property type="entry name" value="PFKB_KINASES_1"/>
    <property type="match status" value="1"/>
</dbReference>
<keyword evidence="4 12" id="KW-0808">Transferase</keyword>
<dbReference type="GO" id="GO:0005524">
    <property type="term" value="F:ATP binding"/>
    <property type="evidence" value="ECO:0007669"/>
    <property type="project" value="UniProtKB-UniRule"/>
</dbReference>
<dbReference type="EMBL" id="JAUOOM010000034">
    <property type="protein sequence ID" value="MDO6409644.1"/>
    <property type="molecule type" value="Genomic_DNA"/>
</dbReference>
<feature type="binding site" evidence="12">
    <location>
        <position position="245"/>
    </location>
    <ligand>
        <name>K(+)</name>
        <dbReference type="ChEBI" id="CHEBI:29103"/>
    </ligand>
</feature>
<evidence type="ECO:0000256" key="8">
    <source>
        <dbReference type="ARBA" id="ARBA00022840"/>
    </source>
</evidence>
<dbReference type="CDD" id="cd01174">
    <property type="entry name" value="ribokinase"/>
    <property type="match status" value="1"/>
</dbReference>
<dbReference type="AlphaFoldDB" id="A0AAP9HCB9"/>
<comment type="activity regulation">
    <text evidence="12">Activated by a monovalent cation that binds near, but not in, the active site. The most likely occupant of the site in vivo is potassium. Ion binding induces a conformational change that may alter substrate affinity.</text>
</comment>
<keyword evidence="8 12" id="KW-0067">ATP-binding</keyword>
<geneLocation type="plasmid" evidence="15">
    <name>pMSR2D</name>
</geneLocation>
<gene>
    <name evidence="12" type="primary">rbsK</name>
    <name evidence="15" type="ORF">CTZ24_26760</name>
    <name evidence="14" type="ORF">Q3404_24005</name>
</gene>
<dbReference type="GO" id="GO:0046872">
    <property type="term" value="F:metal ion binding"/>
    <property type="evidence" value="ECO:0007669"/>
    <property type="project" value="UniProtKB-KW"/>
</dbReference>
<dbReference type="InterPro" id="IPR011877">
    <property type="entry name" value="Ribokinase"/>
</dbReference>
<feature type="binding site" evidence="12">
    <location>
        <position position="290"/>
    </location>
    <ligand>
        <name>K(+)</name>
        <dbReference type="ChEBI" id="CHEBI:29103"/>
    </ligand>
</feature>
<feature type="binding site" evidence="12">
    <location>
        <position position="281"/>
    </location>
    <ligand>
        <name>K(+)</name>
        <dbReference type="ChEBI" id="CHEBI:29103"/>
    </ligand>
</feature>
<dbReference type="InterPro" id="IPR011611">
    <property type="entry name" value="PfkB_dom"/>
</dbReference>
<comment type="catalytic activity">
    <reaction evidence="12">
        <text>D-ribose + ATP = D-ribose 5-phosphate + ADP + H(+)</text>
        <dbReference type="Rhea" id="RHEA:13697"/>
        <dbReference type="ChEBI" id="CHEBI:15378"/>
        <dbReference type="ChEBI" id="CHEBI:30616"/>
        <dbReference type="ChEBI" id="CHEBI:47013"/>
        <dbReference type="ChEBI" id="CHEBI:78346"/>
        <dbReference type="ChEBI" id="CHEBI:456216"/>
        <dbReference type="EC" id="2.7.1.15"/>
    </reaction>
</comment>
<feature type="domain" description="Carbohydrate kinase PfkB" evidence="13">
    <location>
        <begin position="4"/>
        <end position="292"/>
    </location>
</feature>
<feature type="binding site" evidence="12">
    <location>
        <position position="284"/>
    </location>
    <ligand>
        <name>K(+)</name>
        <dbReference type="ChEBI" id="CHEBI:29103"/>
    </ligand>
</feature>
<evidence type="ECO:0000313" key="14">
    <source>
        <dbReference type="EMBL" id="MDO6409644.1"/>
    </source>
</evidence>
<dbReference type="SUPFAM" id="SSF53613">
    <property type="entry name" value="Ribokinase-like"/>
    <property type="match status" value="1"/>
</dbReference>
<dbReference type="Gene3D" id="3.40.1190.20">
    <property type="match status" value="1"/>
</dbReference>
<comment type="similarity">
    <text evidence="1">Belongs to the carbohydrate kinase pfkB family.</text>
</comment>
<feature type="binding site" evidence="12">
    <location>
        <position position="251"/>
    </location>
    <ligand>
        <name>substrate</name>
    </ligand>
</feature>
<comment type="cofactor">
    <cofactor evidence="12">
        <name>Mg(2+)</name>
        <dbReference type="ChEBI" id="CHEBI:18420"/>
    </cofactor>
    <text evidence="12">Requires a divalent cation, most likely magnesium in vivo, as an electrophilic catalyst to aid phosphoryl group transfer. It is the chelate of the metal and the nucleotide that is the actual substrate.</text>
</comment>
<dbReference type="HAMAP" id="MF_01987">
    <property type="entry name" value="Ribokinase"/>
    <property type="match status" value="1"/>
</dbReference>
<evidence type="ECO:0000313" key="17">
    <source>
        <dbReference type="Proteomes" id="UP001171299"/>
    </source>
</evidence>
<geneLocation type="plasmid" evidence="16">
    <name>pmsr2d</name>
</geneLocation>
<feature type="binding site" evidence="12">
    <location>
        <position position="138"/>
    </location>
    <ligand>
        <name>substrate</name>
    </ligand>
</feature>
<evidence type="ECO:0000256" key="9">
    <source>
        <dbReference type="ARBA" id="ARBA00022842"/>
    </source>
</evidence>
<keyword evidence="17" id="KW-1185">Reference proteome</keyword>
<evidence type="ECO:0000256" key="1">
    <source>
        <dbReference type="ARBA" id="ARBA00005380"/>
    </source>
</evidence>
<dbReference type="InterPro" id="IPR029056">
    <property type="entry name" value="Ribokinase-like"/>
</dbReference>
<keyword evidence="11 12" id="KW-0119">Carbohydrate metabolism</keyword>
<comment type="caution">
    <text evidence="12">Lacks conserved residue(s) required for the propagation of feature annotation.</text>
</comment>
<dbReference type="GO" id="GO:0005737">
    <property type="term" value="C:cytoplasm"/>
    <property type="evidence" value="ECO:0007669"/>
    <property type="project" value="UniProtKB-SubCell"/>
</dbReference>
<dbReference type="EMBL" id="CP024640">
    <property type="protein sequence ID" value="QGR10059.1"/>
    <property type="molecule type" value="Genomic_DNA"/>
</dbReference>
<proteinExistence type="inferred from homology"/>
<reference evidence="16" key="1">
    <citation type="submission" date="2017-11" db="EMBL/GenBank/DDBJ databases">
        <title>Genome sequence of Pantoea sp. MSR2.</title>
        <authorList>
            <person name="Nascimento F.X."/>
        </authorList>
    </citation>
    <scope>NUCLEOTIDE SEQUENCE [LARGE SCALE GENOMIC DNA]</scope>
    <source>
        <strain evidence="16">MSR2</strain>
        <plasmid evidence="16">pmsr2d</plasmid>
    </source>
</reference>
<dbReference type="PRINTS" id="PR00990">
    <property type="entry name" value="RIBOKINASE"/>
</dbReference>
<evidence type="ECO:0000259" key="13">
    <source>
        <dbReference type="Pfam" id="PF00294"/>
    </source>
</evidence>
<comment type="similarity">
    <text evidence="12">Belongs to the carbohydrate kinase PfkB family. Ribokinase subfamily.</text>
</comment>
<keyword evidence="7 12" id="KW-0418">Kinase</keyword>